<name>A0A553XVV5_9ACTN</name>
<feature type="non-terminal residue" evidence="2">
    <location>
        <position position="260"/>
    </location>
</feature>
<dbReference type="SUPFAM" id="SSF52402">
    <property type="entry name" value="Adenine nucleotide alpha hydrolases-like"/>
    <property type="match status" value="1"/>
</dbReference>
<dbReference type="Proteomes" id="UP000320888">
    <property type="component" value="Unassembled WGS sequence"/>
</dbReference>
<dbReference type="AlphaFoldDB" id="A0A553XVV5"/>
<evidence type="ECO:0000259" key="1">
    <source>
        <dbReference type="Pfam" id="PF01507"/>
    </source>
</evidence>
<protein>
    <recommendedName>
        <fullName evidence="1">Phosphoadenosine phosphosulphate reductase domain-containing protein</fullName>
    </recommendedName>
</protein>
<feature type="domain" description="Phosphoadenosine phosphosulphate reductase" evidence="1">
    <location>
        <begin position="4"/>
        <end position="106"/>
    </location>
</feature>
<comment type="caution">
    <text evidence="2">The sequence shown here is derived from an EMBL/GenBank/DDBJ whole genome shotgun (WGS) entry which is preliminary data.</text>
</comment>
<gene>
    <name evidence="2" type="ORF">FNZ23_28645</name>
</gene>
<dbReference type="InterPro" id="IPR014729">
    <property type="entry name" value="Rossmann-like_a/b/a_fold"/>
</dbReference>
<organism evidence="2 3">
    <name type="scientific">Streptomyces benahoarensis</name>
    <dbReference type="NCBI Taxonomy" id="2595054"/>
    <lineage>
        <taxon>Bacteria</taxon>
        <taxon>Bacillati</taxon>
        <taxon>Actinomycetota</taxon>
        <taxon>Actinomycetes</taxon>
        <taxon>Kitasatosporales</taxon>
        <taxon>Streptomycetaceae</taxon>
        <taxon>Streptomyces</taxon>
    </lineage>
</organism>
<dbReference type="GO" id="GO:0003824">
    <property type="term" value="F:catalytic activity"/>
    <property type="evidence" value="ECO:0007669"/>
    <property type="project" value="InterPro"/>
</dbReference>
<dbReference type="Pfam" id="PF01507">
    <property type="entry name" value="PAPS_reduct"/>
    <property type="match status" value="1"/>
</dbReference>
<evidence type="ECO:0000313" key="3">
    <source>
        <dbReference type="Proteomes" id="UP000320888"/>
    </source>
</evidence>
<proteinExistence type="predicted"/>
<keyword evidence="3" id="KW-1185">Reference proteome</keyword>
<dbReference type="Gene3D" id="3.40.50.620">
    <property type="entry name" value="HUPs"/>
    <property type="match status" value="1"/>
</dbReference>
<dbReference type="InterPro" id="IPR002500">
    <property type="entry name" value="PAPS_reduct_dom"/>
</dbReference>
<evidence type="ECO:0000313" key="2">
    <source>
        <dbReference type="EMBL" id="TSB21121.1"/>
    </source>
</evidence>
<sequence length="260" mass="28937">MVRHVVMMSGGIGSWATAKRVIDEHGPDETVLLFADTKVEDPDLYRFLDDAAAQLGARLVTVADGRTPWEVFRDRRIIGNSRIAPCSHLLKQVPCRRWLEENTDPAHCAVYVGIDWTETHRLPAIQAAYQPWTALAPLCEPPCLDKDDLIRGAAARGLRPPRLYSQGFPHNNCGGACVRGGQAQWALLHETNPTRYAEEERQEQALRAELGKPVAILRERIDGVTRPLPLAELRSRITGQQIDTDDWGGCGCFTDPTPNE</sequence>
<accession>A0A553XVV5</accession>
<reference evidence="2 3" key="1">
    <citation type="submission" date="2019-07" db="EMBL/GenBank/DDBJ databases">
        <title>Draft genome for Streptomyces benahoarensis MZ03-48.</title>
        <authorList>
            <person name="Gonzalez-Pimentel J.L."/>
        </authorList>
    </citation>
    <scope>NUCLEOTIDE SEQUENCE [LARGE SCALE GENOMIC DNA]</scope>
    <source>
        <strain evidence="2 3">MZ03-48</strain>
    </source>
</reference>
<dbReference type="EMBL" id="VKLS01000687">
    <property type="protein sequence ID" value="TSB21121.1"/>
    <property type="molecule type" value="Genomic_DNA"/>
</dbReference>